<reference evidence="3" key="1">
    <citation type="journal article" date="2015" name="Nat. Genet.">
        <title>The genome and transcriptome of the zoonotic hookworm Ancylostoma ceylanicum identify infection-specific gene families.</title>
        <authorList>
            <person name="Schwarz E.M."/>
            <person name="Hu Y."/>
            <person name="Antoshechkin I."/>
            <person name="Miller M.M."/>
            <person name="Sternberg P.W."/>
            <person name="Aroian R.V."/>
        </authorList>
    </citation>
    <scope>NUCLEOTIDE SEQUENCE</scope>
    <source>
        <strain evidence="3">HY135</strain>
    </source>
</reference>
<protein>
    <submittedName>
        <fullName evidence="2">Uncharacterized protein</fullName>
    </submittedName>
</protein>
<organism evidence="2 3">
    <name type="scientific">Ancylostoma ceylanicum</name>
    <dbReference type="NCBI Taxonomy" id="53326"/>
    <lineage>
        <taxon>Eukaryota</taxon>
        <taxon>Metazoa</taxon>
        <taxon>Ecdysozoa</taxon>
        <taxon>Nematoda</taxon>
        <taxon>Chromadorea</taxon>
        <taxon>Rhabditida</taxon>
        <taxon>Rhabditina</taxon>
        <taxon>Rhabditomorpha</taxon>
        <taxon>Strongyloidea</taxon>
        <taxon>Ancylostomatidae</taxon>
        <taxon>Ancylostomatinae</taxon>
        <taxon>Ancylostoma</taxon>
    </lineage>
</organism>
<evidence type="ECO:0000313" key="2">
    <source>
        <dbReference type="EMBL" id="EYB91288.1"/>
    </source>
</evidence>
<keyword evidence="1" id="KW-0812">Transmembrane</keyword>
<name>A0A016SKQ6_9BILA</name>
<keyword evidence="1" id="KW-1133">Transmembrane helix</keyword>
<comment type="caution">
    <text evidence="2">The sequence shown here is derived from an EMBL/GenBank/DDBJ whole genome shotgun (WGS) entry which is preliminary data.</text>
</comment>
<accession>A0A016SKQ6</accession>
<proteinExistence type="predicted"/>
<gene>
    <name evidence="2" type="primary">Acey_s0207.g2009</name>
    <name evidence="2" type="ORF">Y032_0207g2009</name>
</gene>
<sequence length="143" mass="16282">MERDRGAAFLRRDTGALNAGCGCLLLPAAVLCRSRRPEPACRAPVSLPRYTASRSRPLSTTVWTSQYVRKCRKVSILLTPSLVLVTLSIFVYFFFQVQGGGSFVSLMVHVVRTEGECILHCQWDRYWHWSTRGLLYFRYTSSV</sequence>
<dbReference type="Proteomes" id="UP000024635">
    <property type="component" value="Unassembled WGS sequence"/>
</dbReference>
<dbReference type="AlphaFoldDB" id="A0A016SKQ6"/>
<evidence type="ECO:0000256" key="1">
    <source>
        <dbReference type="SAM" id="Phobius"/>
    </source>
</evidence>
<keyword evidence="3" id="KW-1185">Reference proteome</keyword>
<dbReference type="EMBL" id="JARK01001543">
    <property type="protein sequence ID" value="EYB91288.1"/>
    <property type="molecule type" value="Genomic_DNA"/>
</dbReference>
<feature type="transmembrane region" description="Helical" evidence="1">
    <location>
        <begin position="74"/>
        <end position="95"/>
    </location>
</feature>
<evidence type="ECO:0000313" key="3">
    <source>
        <dbReference type="Proteomes" id="UP000024635"/>
    </source>
</evidence>
<keyword evidence="1" id="KW-0472">Membrane</keyword>